<dbReference type="PROSITE" id="PS00108">
    <property type="entry name" value="PROTEIN_KINASE_ST"/>
    <property type="match status" value="1"/>
</dbReference>
<protein>
    <recommendedName>
        <fullName evidence="2">Protein kinase domain-containing protein</fullName>
    </recommendedName>
</protein>
<dbReference type="PANTHER" id="PTHR44167:SF24">
    <property type="entry name" value="SERINE_THREONINE-PROTEIN KINASE CHK2"/>
    <property type="match status" value="1"/>
</dbReference>
<dbReference type="Gene3D" id="1.10.510.10">
    <property type="entry name" value="Transferase(Phosphotransferase) domain 1"/>
    <property type="match status" value="2"/>
</dbReference>
<dbReference type="GO" id="GO:0004674">
    <property type="term" value="F:protein serine/threonine kinase activity"/>
    <property type="evidence" value="ECO:0007669"/>
    <property type="project" value="TreeGrafter"/>
</dbReference>
<feature type="domain" description="Protein kinase" evidence="2">
    <location>
        <begin position="77"/>
        <end position="619"/>
    </location>
</feature>
<dbReference type="InterPro" id="IPR011009">
    <property type="entry name" value="Kinase-like_dom_sf"/>
</dbReference>
<evidence type="ECO:0000256" key="1">
    <source>
        <dbReference type="SAM" id="MobiDB-lite"/>
    </source>
</evidence>
<dbReference type="InterPro" id="IPR000719">
    <property type="entry name" value="Prot_kinase_dom"/>
</dbReference>
<accession>A0A7S3LSA0</accession>
<dbReference type="GO" id="GO:0044773">
    <property type="term" value="P:mitotic DNA damage checkpoint signaling"/>
    <property type="evidence" value="ECO:0007669"/>
    <property type="project" value="TreeGrafter"/>
</dbReference>
<organism evidence="3">
    <name type="scientific">Palpitomonas bilix</name>
    <dbReference type="NCBI Taxonomy" id="652834"/>
    <lineage>
        <taxon>Eukaryota</taxon>
        <taxon>Eukaryota incertae sedis</taxon>
    </lineage>
</organism>
<dbReference type="SUPFAM" id="SSF56112">
    <property type="entry name" value="Protein kinase-like (PK-like)"/>
    <property type="match status" value="1"/>
</dbReference>
<feature type="compositionally biased region" description="Basic and acidic residues" evidence="1">
    <location>
        <begin position="483"/>
        <end position="498"/>
    </location>
</feature>
<dbReference type="GO" id="GO:0005524">
    <property type="term" value="F:ATP binding"/>
    <property type="evidence" value="ECO:0007669"/>
    <property type="project" value="InterPro"/>
</dbReference>
<feature type="region of interest" description="Disordered" evidence="1">
    <location>
        <begin position="1"/>
        <end position="20"/>
    </location>
</feature>
<dbReference type="PANTHER" id="PTHR44167">
    <property type="entry name" value="OVARIAN-SPECIFIC SERINE/THREONINE-PROTEIN KINASE LOK-RELATED"/>
    <property type="match status" value="1"/>
</dbReference>
<dbReference type="Pfam" id="PF00069">
    <property type="entry name" value="Pkinase"/>
    <property type="match status" value="1"/>
</dbReference>
<dbReference type="AlphaFoldDB" id="A0A7S3LSA0"/>
<dbReference type="GO" id="GO:0005634">
    <property type="term" value="C:nucleus"/>
    <property type="evidence" value="ECO:0007669"/>
    <property type="project" value="TreeGrafter"/>
</dbReference>
<proteinExistence type="predicted"/>
<dbReference type="EMBL" id="HBIB01038025">
    <property type="protein sequence ID" value="CAE0262474.1"/>
    <property type="molecule type" value="Transcribed_RNA"/>
</dbReference>
<evidence type="ECO:0000259" key="2">
    <source>
        <dbReference type="PROSITE" id="PS50011"/>
    </source>
</evidence>
<gene>
    <name evidence="3" type="ORF">PBIL07802_LOCUS24769</name>
</gene>
<reference evidence="3" key="1">
    <citation type="submission" date="2021-01" db="EMBL/GenBank/DDBJ databases">
        <authorList>
            <person name="Corre E."/>
            <person name="Pelletier E."/>
            <person name="Niang G."/>
            <person name="Scheremetjew M."/>
            <person name="Finn R."/>
            <person name="Kale V."/>
            <person name="Holt S."/>
            <person name="Cochrane G."/>
            <person name="Meng A."/>
            <person name="Brown T."/>
            <person name="Cohen L."/>
        </authorList>
    </citation>
    <scope>NUCLEOTIDE SEQUENCE</scope>
    <source>
        <strain evidence="3">NIES-2562</strain>
    </source>
</reference>
<name>A0A7S3LSA0_9EUKA</name>
<feature type="region of interest" description="Disordered" evidence="1">
    <location>
        <begin position="556"/>
        <end position="579"/>
    </location>
</feature>
<evidence type="ECO:0000313" key="3">
    <source>
        <dbReference type="EMBL" id="CAE0262474.1"/>
    </source>
</evidence>
<feature type="region of interest" description="Disordered" evidence="1">
    <location>
        <begin position="457"/>
        <end position="513"/>
    </location>
</feature>
<dbReference type="SMART" id="SM00220">
    <property type="entry name" value="S_TKc"/>
    <property type="match status" value="1"/>
</dbReference>
<dbReference type="PROSITE" id="PS50011">
    <property type="entry name" value="PROTEIN_KINASE_DOM"/>
    <property type="match status" value="1"/>
</dbReference>
<sequence length="647" mass="71533">MGATCSRSAPNQVSPAPRCSSIQQTFAEQTEEIALMRKSVHPQPQAVVTEKPKVAPAKKEMKDVCMIQPISSMQKHYLVGESFAKGSFGTIKFARGCDDDNNGILFALKRMEININSWSTAYCKEHGYLHHKSFPCPWLTVIFKGADDEGCKRLKLAEDELLAHFELTKLQVARRLGGNASPLAINEITFGVVPLIDVFGHIRATNDGQNKLYLYAVTPYFRDQTLSTYIAEKHEKGATDEREATAIVERLLQAVQFMHSHGFVHRDLKPANVLVRKQALARVDSSNGSPLYSSANLKSSTRGCIEESAASQAASRKSQLQEPPAIFLCDFGFCVKSEELKSYCGTLAYMAPEIIANRHFVGGLPEAKRTIESYKGSLDAFQLPEPVDGSIRLAYSEKVDTFSVGAISFEILTGKAPFKAPKTTLVALKILKGKYSWEWTKSLRSLRDSKANLPTVPEASLEMAPSAPPARRVDGDANANEGSTRHQDDREGGSRHDNSSINEIGLPDMSPTRLRQRSVAQFASGGFYEFAPRRPRVRSDDREDVSTQFAVMRSDKNEDVHGSPVRRRGRSFGAHQPNASGILPRLNDAASYRDLVDSLLATDERKRPTCSEALKHVIFTTRKRIEGQMNSSDATIIGECDNVEESD</sequence>
<dbReference type="InterPro" id="IPR008271">
    <property type="entry name" value="Ser/Thr_kinase_AS"/>
</dbReference>